<organism evidence="1 2">
    <name type="scientific">Mesorhizobium prunaredense</name>
    <dbReference type="NCBI Taxonomy" id="1631249"/>
    <lineage>
        <taxon>Bacteria</taxon>
        <taxon>Pseudomonadati</taxon>
        <taxon>Pseudomonadota</taxon>
        <taxon>Alphaproteobacteria</taxon>
        <taxon>Hyphomicrobiales</taxon>
        <taxon>Phyllobacteriaceae</taxon>
        <taxon>Mesorhizobium</taxon>
    </lineage>
</organism>
<protein>
    <submittedName>
        <fullName evidence="1">Uncharacterized protein</fullName>
    </submittedName>
</protein>
<dbReference type="EMBL" id="FTPD01000022">
    <property type="protein sequence ID" value="SIT56456.1"/>
    <property type="molecule type" value="Genomic_DNA"/>
</dbReference>
<keyword evidence="2" id="KW-1185">Reference proteome</keyword>
<reference evidence="2" key="1">
    <citation type="submission" date="2017-01" db="EMBL/GenBank/DDBJ databases">
        <authorList>
            <person name="Brunel B."/>
        </authorList>
    </citation>
    <scope>NUCLEOTIDE SEQUENCE [LARGE SCALE GENOMIC DNA]</scope>
</reference>
<dbReference type="STRING" id="1631249.BQ8794_290066"/>
<evidence type="ECO:0000313" key="2">
    <source>
        <dbReference type="Proteomes" id="UP000188388"/>
    </source>
</evidence>
<name>A0A1R3V986_9HYPH</name>
<dbReference type="Proteomes" id="UP000188388">
    <property type="component" value="Unassembled WGS sequence"/>
</dbReference>
<dbReference type="AlphaFoldDB" id="A0A1R3V986"/>
<proteinExistence type="predicted"/>
<sequence length="36" mass="3965">MYGRAGAELPSARMLPIHVLNHHTNEEDSYKGLAEG</sequence>
<evidence type="ECO:0000313" key="1">
    <source>
        <dbReference type="EMBL" id="SIT56456.1"/>
    </source>
</evidence>
<gene>
    <name evidence="1" type="ORF">BQ8794_290066</name>
</gene>
<accession>A0A1R3V986</accession>